<evidence type="ECO:0000256" key="2">
    <source>
        <dbReference type="ARBA" id="ARBA00022963"/>
    </source>
</evidence>
<proteinExistence type="predicted"/>
<evidence type="ECO:0000313" key="7">
    <source>
        <dbReference type="EMBL" id="KAF5594574.1"/>
    </source>
</evidence>
<feature type="coiled-coil region" evidence="5">
    <location>
        <begin position="3099"/>
        <end position="3126"/>
    </location>
</feature>
<dbReference type="Gene3D" id="3.60.15.10">
    <property type="entry name" value="Ribonuclease Z/Hydroxyacylglutathione hydrolase-like"/>
    <property type="match status" value="1"/>
</dbReference>
<dbReference type="GeneID" id="59322620"/>
<evidence type="ECO:0000256" key="4">
    <source>
        <dbReference type="PROSITE-ProRule" id="PRU01161"/>
    </source>
</evidence>
<feature type="domain" description="PNPLA" evidence="6">
    <location>
        <begin position="235"/>
        <end position="447"/>
    </location>
</feature>
<dbReference type="InterPro" id="IPR002641">
    <property type="entry name" value="PNPLA_dom"/>
</dbReference>
<feature type="short sequence motif" description="GXSXG" evidence="4">
    <location>
        <begin position="273"/>
        <end position="277"/>
    </location>
</feature>
<keyword evidence="3 4" id="KW-0443">Lipid metabolism</keyword>
<dbReference type="GO" id="GO:0046486">
    <property type="term" value="P:glycerolipid metabolic process"/>
    <property type="evidence" value="ECO:0007669"/>
    <property type="project" value="UniProtKB-ARBA"/>
</dbReference>
<dbReference type="PANTHER" id="PTHR24185">
    <property type="entry name" value="CALCIUM-INDEPENDENT PHOSPHOLIPASE A2-GAMMA"/>
    <property type="match status" value="1"/>
</dbReference>
<dbReference type="RefSeq" id="XP_036535099.1">
    <property type="nucleotide sequence ID" value="XM_036687902.1"/>
</dbReference>
<evidence type="ECO:0000256" key="1">
    <source>
        <dbReference type="ARBA" id="ARBA00022801"/>
    </source>
</evidence>
<evidence type="ECO:0000256" key="3">
    <source>
        <dbReference type="ARBA" id="ARBA00023098"/>
    </source>
</evidence>
<feature type="active site" description="Proton acceptor" evidence="4">
    <location>
        <position position="434"/>
    </location>
</feature>
<evidence type="ECO:0000256" key="5">
    <source>
        <dbReference type="SAM" id="Coils"/>
    </source>
</evidence>
<accession>A0A8H5UR63</accession>
<evidence type="ECO:0000313" key="8">
    <source>
        <dbReference type="Proteomes" id="UP000547976"/>
    </source>
</evidence>
<feature type="short sequence motif" description="DGA/G" evidence="4">
    <location>
        <begin position="434"/>
        <end position="436"/>
    </location>
</feature>
<protein>
    <submittedName>
        <fullName evidence="7">Phospholipase</fullName>
    </submittedName>
</protein>
<dbReference type="GO" id="GO:0016042">
    <property type="term" value="P:lipid catabolic process"/>
    <property type="evidence" value="ECO:0007669"/>
    <property type="project" value="UniProtKB-UniRule"/>
</dbReference>
<dbReference type="Gene3D" id="2.120.10.70">
    <property type="entry name" value="Fucose-specific lectin"/>
    <property type="match status" value="1"/>
</dbReference>
<dbReference type="GO" id="GO:0047499">
    <property type="term" value="F:calcium-independent phospholipase A2 activity"/>
    <property type="evidence" value="ECO:0007669"/>
    <property type="project" value="TreeGrafter"/>
</dbReference>
<dbReference type="InterPro" id="IPR016035">
    <property type="entry name" value="Acyl_Trfase/lysoPLipase"/>
</dbReference>
<dbReference type="OrthoDB" id="5085674at2759"/>
<dbReference type="Gene3D" id="3.40.1090.10">
    <property type="entry name" value="Cytosolic phospholipase A2 catalytic domain"/>
    <property type="match status" value="1"/>
</dbReference>
<dbReference type="GO" id="GO:0019369">
    <property type="term" value="P:arachidonate metabolic process"/>
    <property type="evidence" value="ECO:0007669"/>
    <property type="project" value="TreeGrafter"/>
</dbReference>
<name>A0A8H5UR63_GIBSU</name>
<feature type="active site" description="Nucleophile" evidence="4">
    <location>
        <position position="275"/>
    </location>
</feature>
<dbReference type="EMBL" id="JAAOAV010000145">
    <property type="protein sequence ID" value="KAF5594574.1"/>
    <property type="molecule type" value="Genomic_DNA"/>
</dbReference>
<organism evidence="7 8">
    <name type="scientific">Gibberella subglutinans</name>
    <name type="common">Fusarium subglutinans</name>
    <dbReference type="NCBI Taxonomy" id="42677"/>
    <lineage>
        <taxon>Eukaryota</taxon>
        <taxon>Fungi</taxon>
        <taxon>Dikarya</taxon>
        <taxon>Ascomycota</taxon>
        <taxon>Pezizomycotina</taxon>
        <taxon>Sordariomycetes</taxon>
        <taxon>Hypocreomycetidae</taxon>
        <taxon>Hypocreales</taxon>
        <taxon>Nectriaceae</taxon>
        <taxon>Fusarium</taxon>
        <taxon>Fusarium fujikuroi species complex</taxon>
    </lineage>
</organism>
<keyword evidence="8" id="KW-1185">Reference proteome</keyword>
<keyword evidence="5" id="KW-0175">Coiled coil</keyword>
<keyword evidence="1 4" id="KW-0378">Hydrolase</keyword>
<sequence length="4017" mass="442483">MEAFKNAEALSIFPSSPADALDGTYGIRSAESGYVESHGSNIESNTWFKTPPLDVKTIQRLRSIQLITESHDQGWCSNRANGNWTWFEISILENANATEPRVKDDVQLTWESHKNQLKSKHFVPLEGSLFPEDHDIFRLLEEQNVIAVRICCRFSGWKLVAKQGYLVVEFGAPVEREPLSFGTIAAKVLNTLEAFNDVNELSFPDLEEFPSVPATVFRADRMGTEAANERPLRVLSLDGGGVRGLASLKVLEAIMDRACPGKKPCEVFDMIGGTSTGGLIAIMLGRLEMSVEDCIKEYENLMGKVFPPAQFWSSIWSLDLNGWWASALFNSEKWKSQDLEEVIKDLVRRVLDKEDPETVLLQDPKDPNPSCKVFVTASREMGSNNLGPVLLRSYSNPDHMPEFPGVKLWQAARATSAAPAYFKPIEINGESLIDGGVQANNPLGWLWTEVIQVFTPVRTTDCFLSIGTGVALSQHALSVFGLTGLLTNSNIVNILFRELINAFAPRGLTKKYWRFDFGDGLPDWVEEDGVMKWIYLAKVDKTGGEMDDVTIKELLEKKAADYINEPGFQKQLDDCAAALRDPETKKARPGGNAAPYSKYLFAAGQRIWKTRISDKDEHKFKPSAIINSHPHDDHLDGLLAFLRFAVNKRDEDFDFKGCFYQPDCGRSTALRETHAQLRDTFNWKQGTGFKYDGIQVDYPKAKRILSWNANPDPLAGPSYDPDHSSVNLKSILMRTVPGEMHIKGKMYFTGDSVGWRISEMLQETPPGILSIYKIQHHGSLRNTQIQDQVVKMERTVSKEAVLRTWVNRLTNTDGPSWKLEEPGASALEAVFDLKFKELYKGMALSNYQETLNERHKKYTQLFIKMKPEERLVGELDGLNPAPSEFYTAVVDHIQELRGKEATPFYTSVKPRKLKKWWMEATDPISAGREYLDYMVVGHIKHFFLSFVADAYVISANHAAHDHPSPPTILGLALAVEQQLKTGARKRNGLLYVTDGSAIDLKELEKCAKNWGVTWPGVISESLTIRALKNRCFMSLDASDDFKDPDRDKDGATEEISFDPANIAESKSFTADVEADKSQLGHRDLGPIFCEILTPNITTTTTDLCLSIETGAPKLIPSVSTVDPPRLLLEYCWITQGTTSMKDESEVNHLVVQQWVTDKWEKVDIWMDNITAEFGKDTKTLLYWKVADKKKAFYINTATSTIEIDDLKSPPLSGYQDVFFTIQLEIDKQPVMSPIPELPQGPQSFSSFCISSVLDPTTISSAWKAIEALTSSEIVMALDLHNSFETTVLNYQIDLDKSVIEYEYDEVSVEVQSANLIFKIPDNATIMIGSEAFLVKEVTFDLSWDKQDLIKAKLDIKTTTKGIEVVVPREVSGAKHASSLRKSLIGMGVKPEELTKVRLAKLLGYLINSDSKMYSLLYQETPASLLLSGVLRLVPDLDRSRARVTMLPGNMPLIHEADIKCSLDTAVGVLEGDTKPKPFNPNITFAGVSLVIQTLGLLLYNATSPDESIVLTGTAKFAAAKKQGLTVNLRCVIEGQDSEHPEVEFTINGTQSLHDLVTELSGTISFTEAVPLNDKGFTLQSLGTSQVGFAVTQPVTAHSHCVLSRVWAVTDFSEWQDFLPSSFPKVRGDVKVQVYNPLDANHISVGVVVNYKTRIDTTPPCDIDVTFFANPLPKSDSYEFRLWLLPSNRTLTVYGVLEAVGITDTATFGSAIKAFPMIEKSHSVLIHRISFGVEKSTLSGWKFGDWSLCLGVSNVTVLPDVLTVKTGTLDMEFLDDSYHCSIQADFLIEKIETIASASFKLPQKDTVGNLNIDIPDGLSVSDIIDALELPNNLHQLPLLVKSILEVQLLYAHFTIGYPVTTSNRAEILGCELGFNWDDGMDIGVIGLNSVKIDILYTSSKSPLGTGKTDYGFTIAAMFNKNAVMAQLSYSSVANELDFSLHALQTVLVTDILNTLLGDTITNALAPAIGTLGFRQGRLTMDTGPLNAVKYFKLELGETETVKVDSLTMTGLLIEYKAAVMRLPERQPASLLLVGQIRNEKAAAKITISCIAKPGEPAMVKTSLEPVSKEEPLTLNGLLGLFSFSRPKWIEPEGCPEKCPDFFSLNVVEISATMEVREATKTDRGTLVIRALDAVAVSTGILTVFDTVKLQNIGLGVHYAKKKDDEKSSITAEVVGDLIFQSLQGHIRVGYFQTTEGKEFHGFYVKQKAAPPMSFEKMAGQFPSPDKYAIPEHLGLSQIGLQKIEVHLGINKSLKISGVGAMHWDYESNGVPMYLAEIGGEITVKKTNQGSLLLPEGTEYDAFITGKLTITDFVSQTDIRARLRIGSSHAPVLTAKLEKTAKDNKELVRLSQNMSSSKELAWDRVEPPGTAAISFPSTNVYLYADLSKSKGKLFLCAHIDDLGDATIFARPDTNDATKHSYFFSVSCTNLARIWEKTQEPVMSTFRLSQIGAQIIGYHGTVGGLMDELVLIKTAASAEDIEIEDSSSILTTLDKEKTLDPGGWFFATVQLQQPRPSPLVKALEDSMSPNRGEVITLFAKIDKYEQSRTQYGVSVNNLYLLGSFMVVSGQGIYAPVRVDRKPYLLVSGEMKVLELSTEPFTIDVDFGVSLETTNFSLRGTVPPGPLRKPFGAMFNVEIKFASIYGVIKHTEPKKATYVLHGSGSIGSSSLKFSSLVIFDQDMKPTVVALVLVTELPDPKLPALKQRDLTTDDVFTHIIQPNSQTSPSWPTGYSGLVFKAATVYYARKSFLGSQNHLYEQGYHVKALVSFFGYDFTVSATIPLDQSGLTVAATYEGTVNLSFAKFDKTTVSITTSKDEDITVYGAKADLTLFKKSGFHIDLKYERGKSRYSATGSYMGTDKILGLSNPMVTLTYDNKTGLMSINNWPTYQDLKDSLSTVEFAEGLKRASAQDMTCEKIVELIFKETITTQYNMEFKGADLGCKIVLDPPVTVAAIPLPDISVKVSKELSLDQLGATVVKMLVDNISSIALQLLKQPDKLATFFGALVVKEFVQQTITALICRKVDKPNIRERADDLVEENERNVRSNRQSIDEEVVRGSASSSLEVVGGAFATAEGLFDGLLTVFGLMGSLVAVYSVMDSGKADELKKKAAEAKQHREEAEAKVTELKKHLVEGLTLDPRFAILASFKDDETIMLDWSKVPLKFQADKTPLSWDIVFSPRDDINNPDAIKMSTESASRTFTTPPTREFLTAPSVWTWVCAKATFGKTEVQGLWHPAQTLTHVPSMVPPKEVTLNGPLVLNGSYLTVSMPRVVPGDYRFCIVTQDDLTASRPLYWSTAHIPTTIDFTKQVRVVELEACPPTTTGIRAVAKTLSSDTAKIHDSPYTSSQSLETLARPLNLTASMAGLTVMATWELPGQSKDDCELVVLNAVTVEPETTATIQFQPTKEGHRLASVQGPTFQEGYHIFLAARQKSTKVSAIGLYTTLSFVVSNIPLWTIDALESYYSIPLQTLVLNINSASRAAGPLTFEILLSGVITVTPSTTQLLDQSTVLHIPNIKTPYPSTVQVRAINARHVRGIFGTAWKFPSVPSDLPAPQPRISYNAGILTVAWPAIPVANVRVLVLVQDSKTAKVLSTKSTSASATSLTFSNQDFSIVPGMNLIFTCSSRLDNIHGHSTRVSYEIADMNKGWGTPHELIIPAPETKVTYSAVTTYSIAQPMDSTLFWASSSAKKITKLDWNTGNWLASTIPAQRMDLQGFCSITNTSRHSGHKEFFYIRPDGTIGGFLYFGTGGGWSPQPYAFASETANLNSGGVIDAVSPNSTTSLLCWVARDGALRYSVWGNTTKAWSVANYAAGPQAATITEAGFIRATSQDGKGVHIFYRGKGGDLRGVFCNLVSDTGSMTWKGFIIHTEPDARPSGSSFCVSGVGKPIRIFWSSSTGRVVEAHRDGEDLDSWKVQYVSSPGSVGTSNMTVVYRDSATVCLWWITPTGAIYRGDGNISTDGKISDWTITKQLPDGTALSTTASPWPPGVVSNFYTTSHSSIMSIFWVSPDQLLMGQTWSRER</sequence>
<dbReference type="GO" id="GO:0016020">
    <property type="term" value="C:membrane"/>
    <property type="evidence" value="ECO:0007669"/>
    <property type="project" value="TreeGrafter"/>
</dbReference>
<dbReference type="Pfam" id="PF01734">
    <property type="entry name" value="Patatin"/>
    <property type="match status" value="1"/>
</dbReference>
<dbReference type="PROSITE" id="PS51635">
    <property type="entry name" value="PNPLA"/>
    <property type="match status" value="1"/>
</dbReference>
<dbReference type="SUPFAM" id="SSF52151">
    <property type="entry name" value="FabD/lysophospholipase-like"/>
    <property type="match status" value="1"/>
</dbReference>
<comment type="caution">
    <text evidence="7">The sequence shown here is derived from an EMBL/GenBank/DDBJ whole genome shotgun (WGS) entry which is preliminary data.</text>
</comment>
<dbReference type="InterPro" id="IPR036866">
    <property type="entry name" value="RibonucZ/Hydroxyglut_hydro"/>
</dbReference>
<dbReference type="Proteomes" id="UP000547976">
    <property type="component" value="Unassembled WGS sequence"/>
</dbReference>
<dbReference type="SUPFAM" id="SSF89372">
    <property type="entry name" value="Fucose-specific lectin"/>
    <property type="match status" value="2"/>
</dbReference>
<gene>
    <name evidence="7" type="ORF">FSUBG_9394</name>
</gene>
<dbReference type="SUPFAM" id="SSF56281">
    <property type="entry name" value="Metallo-hydrolase/oxidoreductase"/>
    <property type="match status" value="1"/>
</dbReference>
<reference evidence="7 8" key="1">
    <citation type="submission" date="2020-05" db="EMBL/GenBank/DDBJ databases">
        <title>Identification and distribution of gene clusters putatively required for synthesis of sphingolipid metabolism inhibitors in phylogenetically diverse species of the filamentous fungus Fusarium.</title>
        <authorList>
            <person name="Kim H.-S."/>
            <person name="Busman M."/>
            <person name="Brown D.W."/>
            <person name="Divon H."/>
            <person name="Uhlig S."/>
            <person name="Proctor R.H."/>
        </authorList>
    </citation>
    <scope>NUCLEOTIDE SEQUENCE [LARGE SCALE GENOMIC DNA]</scope>
    <source>
        <strain evidence="7 8">NRRL 66333</strain>
    </source>
</reference>
<dbReference type="PANTHER" id="PTHR24185:SF1">
    <property type="entry name" value="CALCIUM-INDEPENDENT PHOSPHOLIPASE A2-GAMMA"/>
    <property type="match status" value="1"/>
</dbReference>
<evidence type="ECO:0000259" key="6">
    <source>
        <dbReference type="PROSITE" id="PS51635"/>
    </source>
</evidence>
<feature type="short sequence motif" description="GXGXXG" evidence="4">
    <location>
        <begin position="239"/>
        <end position="244"/>
    </location>
</feature>
<keyword evidence="2 4" id="KW-0442">Lipid degradation</keyword>